<evidence type="ECO:0000256" key="7">
    <source>
        <dbReference type="ARBA" id="ARBA00023242"/>
    </source>
</evidence>
<evidence type="ECO:0000313" key="10">
    <source>
        <dbReference type="EMBL" id="ETO13020.1"/>
    </source>
</evidence>
<evidence type="ECO:0000256" key="6">
    <source>
        <dbReference type="ARBA" id="ARBA00023187"/>
    </source>
</evidence>
<organism evidence="10 11">
    <name type="scientific">Reticulomyxa filosa</name>
    <dbReference type="NCBI Taxonomy" id="46433"/>
    <lineage>
        <taxon>Eukaryota</taxon>
        <taxon>Sar</taxon>
        <taxon>Rhizaria</taxon>
        <taxon>Retaria</taxon>
        <taxon>Foraminifera</taxon>
        <taxon>Monothalamids</taxon>
        <taxon>Reticulomyxidae</taxon>
        <taxon>Reticulomyxa</taxon>
    </lineage>
</organism>
<keyword evidence="4 8" id="KW-0747">Spliceosome</keyword>
<comment type="subcellular location">
    <subcellularLocation>
        <location evidence="1 8">Nucleus</location>
    </subcellularLocation>
</comment>
<dbReference type="GO" id="GO:0000349">
    <property type="term" value="P:generation of catalytic spliceosome for first transesterification step"/>
    <property type="evidence" value="ECO:0007669"/>
    <property type="project" value="UniProtKB-UniRule"/>
</dbReference>
<protein>
    <recommendedName>
        <fullName evidence="8">Splicing factor YJU2</fullName>
    </recommendedName>
</protein>
<dbReference type="OrthoDB" id="674963at2759"/>
<evidence type="ECO:0000313" key="11">
    <source>
        <dbReference type="Proteomes" id="UP000023152"/>
    </source>
</evidence>
<dbReference type="AlphaFoldDB" id="X6MIX7"/>
<evidence type="ECO:0000256" key="2">
    <source>
        <dbReference type="ARBA" id="ARBA00022664"/>
    </source>
</evidence>
<comment type="similarity">
    <text evidence="8">Belongs to the CWC16 family. YJU2 subfamily.</text>
</comment>
<feature type="binding site" evidence="8">
    <location>
        <position position="43"/>
    </location>
    <ligand>
        <name>Zn(2+)</name>
        <dbReference type="ChEBI" id="CHEBI:29105"/>
    </ligand>
</feature>
<evidence type="ECO:0000256" key="9">
    <source>
        <dbReference type="SAM" id="MobiDB-lite"/>
    </source>
</evidence>
<dbReference type="HAMAP" id="MF_03226">
    <property type="entry name" value="YJU2"/>
    <property type="match status" value="1"/>
</dbReference>
<keyword evidence="11" id="KW-1185">Reference proteome</keyword>
<feature type="binding site" evidence="8">
    <location>
        <position position="83"/>
    </location>
    <ligand>
        <name>Zn(2+)</name>
        <dbReference type="ChEBI" id="CHEBI:29105"/>
    </ligand>
</feature>
<reference evidence="10 11" key="1">
    <citation type="journal article" date="2013" name="Curr. Biol.">
        <title>The Genome of the Foraminiferan Reticulomyxa filosa.</title>
        <authorList>
            <person name="Glockner G."/>
            <person name="Hulsmann N."/>
            <person name="Schleicher M."/>
            <person name="Noegel A.A."/>
            <person name="Eichinger L."/>
            <person name="Gallinger C."/>
            <person name="Pawlowski J."/>
            <person name="Sierra R."/>
            <person name="Euteneuer U."/>
            <person name="Pillet L."/>
            <person name="Moustafa A."/>
            <person name="Platzer M."/>
            <person name="Groth M."/>
            <person name="Szafranski K."/>
            <person name="Schliwa M."/>
        </authorList>
    </citation>
    <scope>NUCLEOTIDE SEQUENCE [LARGE SCALE GENOMIC DNA]</scope>
</reference>
<gene>
    <name evidence="10" type="ORF">RFI_24357</name>
</gene>
<feature type="compositionally biased region" description="Basic and acidic residues" evidence="9">
    <location>
        <begin position="272"/>
        <end position="289"/>
    </location>
</feature>
<feature type="binding site" evidence="8">
    <location>
        <position position="80"/>
    </location>
    <ligand>
        <name>Zn(2+)</name>
        <dbReference type="ChEBI" id="CHEBI:29105"/>
    </ligand>
</feature>
<dbReference type="Proteomes" id="UP000023152">
    <property type="component" value="Unassembled WGS sequence"/>
</dbReference>
<evidence type="ECO:0000256" key="4">
    <source>
        <dbReference type="ARBA" id="ARBA00022728"/>
    </source>
</evidence>
<dbReference type="Pfam" id="PF04502">
    <property type="entry name" value="Saf4_Yju2"/>
    <property type="match status" value="1"/>
</dbReference>
<accession>X6MIX7</accession>
<keyword evidence="6" id="KW-0508">mRNA splicing</keyword>
<comment type="caution">
    <text evidence="10">The sequence shown here is derived from an EMBL/GenBank/DDBJ whole genome shotgun (WGS) entry which is preliminary data.</text>
</comment>
<dbReference type="InterPro" id="IPR043701">
    <property type="entry name" value="Yju2"/>
</dbReference>
<dbReference type="GO" id="GO:0046872">
    <property type="term" value="F:metal ion binding"/>
    <property type="evidence" value="ECO:0007669"/>
    <property type="project" value="UniProtKB-KW"/>
</dbReference>
<comment type="subunit">
    <text evidence="8">Component of the spliceosome. Present in the activated B complex, the catalytically activated B* complex which catalyzes the branching, the catalytic step 1 C complex catalyzing the exon ligation, and the postcatalytic P complex containing the ligated exons (mRNA) and the excised lariat intron.</text>
</comment>
<sequence>MAERKVFNKYIPPDFDPRLLPKGERPPNNQLKLRNMLPMTVCCTTCGEYMGRGTKFNSRQEIAQGMDWKGIKRWRFYVKCSSCSSEMTFLTDPENDHYVPEHGCSSMTEPWRAKIEAEEAYIKRREDEELGDAMKALENRSKETKYQLDVMDTINDLQDINKQHRSMDMDKVIKVLYDKKNSSGTIISNDQEESEEKLVNEYKFHQSKRRKLNNGNVEISLTIGKTDQNGDSVETADTTDNINTEATNDTQNSDTIDTKVSHVFRFGAKTPSNEKTDKEKNDPKTEKIVDNLNGIVIKKRKKAKKIKTETKETDEKKQT</sequence>
<dbReference type="GO" id="GO:0071006">
    <property type="term" value="C:U2-type catalytic step 1 spliceosome"/>
    <property type="evidence" value="ECO:0007669"/>
    <property type="project" value="UniProtKB-UniRule"/>
</dbReference>
<comment type="function">
    <text evidence="8">Part of the spliceosome which catalyzes two sequential transesterification reactions, first the excision of the non-coding intron from pre-mRNA and then the ligation of the coding exons to form the mature mRNA. Plays a role in stabilizing the structure of the spliceosome catalytic core and docking of the branch helix into the active site, producing 5'-exon and lariat intron-3'-intermediates.</text>
</comment>
<dbReference type="PANTHER" id="PTHR12111:SF1">
    <property type="entry name" value="SPLICING FACTOR YJU2"/>
    <property type="match status" value="1"/>
</dbReference>
<name>X6MIX7_RETFI</name>
<feature type="region of interest" description="Disordered" evidence="9">
    <location>
        <begin position="267"/>
        <end position="319"/>
    </location>
</feature>
<keyword evidence="5 8" id="KW-0862">Zinc</keyword>
<proteinExistence type="inferred from homology"/>
<feature type="binding site" evidence="8">
    <location>
        <position position="46"/>
    </location>
    <ligand>
        <name>Zn(2+)</name>
        <dbReference type="ChEBI" id="CHEBI:29105"/>
    </ligand>
</feature>
<dbReference type="InterPro" id="IPR007590">
    <property type="entry name" value="Saf4/Yju2"/>
</dbReference>
<evidence type="ECO:0000256" key="1">
    <source>
        <dbReference type="ARBA" id="ARBA00004123"/>
    </source>
</evidence>
<dbReference type="EMBL" id="ASPP01020893">
    <property type="protein sequence ID" value="ETO13020.1"/>
    <property type="molecule type" value="Genomic_DNA"/>
</dbReference>
<evidence type="ECO:0000256" key="3">
    <source>
        <dbReference type="ARBA" id="ARBA00022723"/>
    </source>
</evidence>
<keyword evidence="7 8" id="KW-0539">Nucleus</keyword>
<keyword evidence="3 8" id="KW-0479">Metal-binding</keyword>
<feature type="compositionally biased region" description="Basic and acidic residues" evidence="9">
    <location>
        <begin position="306"/>
        <end position="319"/>
    </location>
</feature>
<evidence type="ECO:0000256" key="8">
    <source>
        <dbReference type="HAMAP-Rule" id="MF_03226"/>
    </source>
</evidence>
<evidence type="ECO:0000256" key="5">
    <source>
        <dbReference type="ARBA" id="ARBA00022833"/>
    </source>
</evidence>
<dbReference type="PANTHER" id="PTHR12111">
    <property type="entry name" value="SPLICING FACTOR YJU2"/>
    <property type="match status" value="1"/>
</dbReference>
<keyword evidence="2" id="KW-0507">mRNA processing</keyword>